<evidence type="ECO:0000256" key="4">
    <source>
        <dbReference type="ARBA" id="ARBA00022759"/>
    </source>
</evidence>
<evidence type="ECO:0000256" key="2">
    <source>
        <dbReference type="ARBA" id="ARBA00022695"/>
    </source>
</evidence>
<dbReference type="GO" id="GO:0015074">
    <property type="term" value="P:DNA integration"/>
    <property type="evidence" value="ECO:0007669"/>
    <property type="project" value="InterPro"/>
</dbReference>
<gene>
    <name evidence="8" type="ORF">OXX778_LOCUS22026</name>
</gene>
<dbReference type="InterPro" id="IPR043502">
    <property type="entry name" value="DNA/RNA_pol_sf"/>
</dbReference>
<evidence type="ECO:0000313" key="9">
    <source>
        <dbReference type="Proteomes" id="UP000663879"/>
    </source>
</evidence>
<dbReference type="OrthoDB" id="413122at2759"/>
<dbReference type="Gene3D" id="3.30.420.10">
    <property type="entry name" value="Ribonuclease H-like superfamily/Ribonuclease H"/>
    <property type="match status" value="1"/>
</dbReference>
<keyword evidence="2" id="KW-0548">Nucleotidyltransferase</keyword>
<feature type="non-terminal residue" evidence="8">
    <location>
        <position position="721"/>
    </location>
</feature>
<dbReference type="InterPro" id="IPR041373">
    <property type="entry name" value="RT_RNaseH"/>
</dbReference>
<dbReference type="GO" id="GO:0016787">
    <property type="term" value="F:hydrolase activity"/>
    <property type="evidence" value="ECO:0007669"/>
    <property type="project" value="UniProtKB-KW"/>
</dbReference>
<dbReference type="Gene3D" id="1.10.340.70">
    <property type="match status" value="1"/>
</dbReference>
<keyword evidence="5" id="KW-0378">Hydrolase</keyword>
<dbReference type="Pfam" id="PF00665">
    <property type="entry name" value="rve"/>
    <property type="match status" value="1"/>
</dbReference>
<keyword evidence="1" id="KW-0808">Transferase</keyword>
<dbReference type="InterPro" id="IPR050951">
    <property type="entry name" value="Retrovirus_Pol_polyprotein"/>
</dbReference>
<keyword evidence="4" id="KW-0255">Endonuclease</keyword>
<dbReference type="GO" id="GO:0003676">
    <property type="term" value="F:nucleic acid binding"/>
    <property type="evidence" value="ECO:0007669"/>
    <property type="project" value="InterPro"/>
</dbReference>
<sequence>YGTEFIIYTDHNPLTYLNNITLSSSRLTRWRLKLAEYNFKIIYKKGSINTNADALSRVDKQNTKTICREDLIENLLSINEKAKQDKIKYKDENITTAHEPIVLAIAKHTTKHDDIIKFVNKNFDGLTPPKRHNKRVGECIRKVNKDGRIIIYLIVRSSNDKPSLNTVDKCLKNLEKECKINRLNKLAFPKMFNSLGWNNISTKINEILIQSGIECEIYLNKEVKLESLNEVHDTDELVINDKLAKLQKEDDEIQELIKMVRNRKLNGYCLEDGILFKYRKNRTGKRFKQLVVPTVLRKDVLELCHDNFTGAHLGQKKTWIKLSNRFYWPNSYKETKNYVESCKICAKIKEPQANRAQLKPITNFEKPFDMIAVDILELSRSSSGNKYVVVFTDYLTKWVEAFAINDMKAETIAKIFINEIITRHSTPSKLLSDQGKNFLSNLVKSVCEYFKINKVQTTPYHPQCDGLVERFNKTLCKMLSAYANSNQTNWDLYLPLVLFAYRTAEQSSSGFSPFSLLYGREPRLGDLDNYNIGYEPSEFIKDLHTNWMLAKNRIDKQAEVNKKIYDSKYKQKPTTYNVGDEVRVKIPQTKIGLKKKLRNDLWSEPLKITKVISEQNIEVVDKNRKKVINVNNVKLKEAERICDLEKIRNQVTVTKSGRMSKPHKIRRFPDNKFPSNDSKCFAATGSNENLGKQDPRDKEAIMSKEKVEVDLEIINGLKLRS</sequence>
<evidence type="ECO:0000256" key="3">
    <source>
        <dbReference type="ARBA" id="ARBA00022722"/>
    </source>
</evidence>
<dbReference type="SUPFAM" id="SSF52949">
    <property type="entry name" value="Macro domain-like"/>
    <property type="match status" value="1"/>
</dbReference>
<dbReference type="InterPro" id="IPR041588">
    <property type="entry name" value="Integrase_H2C2"/>
</dbReference>
<dbReference type="InterPro" id="IPR001584">
    <property type="entry name" value="Integrase_cat-core"/>
</dbReference>
<comment type="caution">
    <text evidence="8">The sequence shown here is derived from an EMBL/GenBank/DDBJ whole genome shotgun (WGS) entry which is preliminary data.</text>
</comment>
<keyword evidence="9" id="KW-1185">Reference proteome</keyword>
<keyword evidence="3" id="KW-0540">Nuclease</keyword>
<dbReference type="PANTHER" id="PTHR37984:SF15">
    <property type="entry name" value="INTEGRASE CATALYTIC DOMAIN-CONTAINING PROTEIN"/>
    <property type="match status" value="1"/>
</dbReference>
<keyword evidence="6" id="KW-0695">RNA-directed DNA polymerase</keyword>
<dbReference type="EMBL" id="CAJNOC010008787">
    <property type="protein sequence ID" value="CAF1120656.1"/>
    <property type="molecule type" value="Genomic_DNA"/>
</dbReference>
<dbReference type="PANTHER" id="PTHR37984">
    <property type="entry name" value="PROTEIN CBG26694"/>
    <property type="match status" value="1"/>
</dbReference>
<organism evidence="8 9">
    <name type="scientific">Brachionus calyciflorus</name>
    <dbReference type="NCBI Taxonomy" id="104777"/>
    <lineage>
        <taxon>Eukaryota</taxon>
        <taxon>Metazoa</taxon>
        <taxon>Spiralia</taxon>
        <taxon>Gnathifera</taxon>
        <taxon>Rotifera</taxon>
        <taxon>Eurotatoria</taxon>
        <taxon>Monogononta</taxon>
        <taxon>Pseudotrocha</taxon>
        <taxon>Ploima</taxon>
        <taxon>Brachionidae</taxon>
        <taxon>Brachionus</taxon>
    </lineage>
</organism>
<dbReference type="PROSITE" id="PS50994">
    <property type="entry name" value="INTEGRASE"/>
    <property type="match status" value="1"/>
</dbReference>
<name>A0A814QHG2_9BILA</name>
<evidence type="ECO:0000313" key="8">
    <source>
        <dbReference type="EMBL" id="CAF1120656.1"/>
    </source>
</evidence>
<dbReference type="SUPFAM" id="SSF56672">
    <property type="entry name" value="DNA/RNA polymerases"/>
    <property type="match status" value="1"/>
</dbReference>
<accession>A0A814QHG2</accession>
<dbReference type="Pfam" id="PF17917">
    <property type="entry name" value="RT_RNaseH"/>
    <property type="match status" value="1"/>
</dbReference>
<dbReference type="Pfam" id="PF17921">
    <property type="entry name" value="Integrase_H2C2"/>
    <property type="match status" value="1"/>
</dbReference>
<protein>
    <recommendedName>
        <fullName evidence="7">Integrase catalytic domain-containing protein</fullName>
    </recommendedName>
</protein>
<evidence type="ECO:0000259" key="7">
    <source>
        <dbReference type="PROSITE" id="PS50994"/>
    </source>
</evidence>
<dbReference type="Proteomes" id="UP000663879">
    <property type="component" value="Unassembled WGS sequence"/>
</dbReference>
<dbReference type="FunFam" id="3.30.420.10:FF:000032">
    <property type="entry name" value="Retrovirus-related Pol polyprotein from transposon 297-like Protein"/>
    <property type="match status" value="1"/>
</dbReference>
<proteinExistence type="predicted"/>
<dbReference type="Gene3D" id="3.40.220.10">
    <property type="entry name" value="Leucine Aminopeptidase, subunit E, domain 1"/>
    <property type="match status" value="1"/>
</dbReference>
<evidence type="ECO:0000256" key="6">
    <source>
        <dbReference type="ARBA" id="ARBA00022918"/>
    </source>
</evidence>
<reference evidence="8" key="1">
    <citation type="submission" date="2021-02" db="EMBL/GenBank/DDBJ databases">
        <authorList>
            <person name="Nowell W R."/>
        </authorList>
    </citation>
    <scope>NUCLEOTIDE SEQUENCE</scope>
    <source>
        <strain evidence="8">Ploen Becks lab</strain>
    </source>
</reference>
<feature type="domain" description="Integrase catalytic" evidence="7">
    <location>
        <begin position="363"/>
        <end position="521"/>
    </location>
</feature>
<dbReference type="AlphaFoldDB" id="A0A814QHG2"/>
<evidence type="ECO:0000256" key="1">
    <source>
        <dbReference type="ARBA" id="ARBA00022679"/>
    </source>
</evidence>
<dbReference type="GO" id="GO:0003964">
    <property type="term" value="F:RNA-directed DNA polymerase activity"/>
    <property type="evidence" value="ECO:0007669"/>
    <property type="project" value="UniProtKB-KW"/>
</dbReference>
<dbReference type="InterPro" id="IPR012337">
    <property type="entry name" value="RNaseH-like_sf"/>
</dbReference>
<dbReference type="InterPro" id="IPR043472">
    <property type="entry name" value="Macro_dom-like"/>
</dbReference>
<dbReference type="SUPFAM" id="SSF53098">
    <property type="entry name" value="Ribonuclease H-like"/>
    <property type="match status" value="1"/>
</dbReference>
<dbReference type="FunFam" id="1.10.340.70:FF:000001">
    <property type="entry name" value="Retrovirus-related Pol polyprotein from transposon gypsy-like Protein"/>
    <property type="match status" value="1"/>
</dbReference>
<evidence type="ECO:0000256" key="5">
    <source>
        <dbReference type="ARBA" id="ARBA00022801"/>
    </source>
</evidence>
<dbReference type="GO" id="GO:0004519">
    <property type="term" value="F:endonuclease activity"/>
    <property type="evidence" value="ECO:0007669"/>
    <property type="project" value="UniProtKB-KW"/>
</dbReference>
<dbReference type="InterPro" id="IPR036397">
    <property type="entry name" value="RNaseH_sf"/>
</dbReference>